<name>A0AAI9USB7_9PEZI</name>
<proteinExistence type="predicted"/>
<keyword evidence="2" id="KW-1185">Reference proteome</keyword>
<dbReference type="AlphaFoldDB" id="A0AAI9USB7"/>
<gene>
    <name evidence="1" type="ORF">CMEL01_13619</name>
</gene>
<organism evidence="1 2">
    <name type="scientific">Colletotrichum melonis</name>
    <dbReference type="NCBI Taxonomy" id="1209925"/>
    <lineage>
        <taxon>Eukaryota</taxon>
        <taxon>Fungi</taxon>
        <taxon>Dikarya</taxon>
        <taxon>Ascomycota</taxon>
        <taxon>Pezizomycotina</taxon>
        <taxon>Sordariomycetes</taxon>
        <taxon>Hypocreomycetidae</taxon>
        <taxon>Glomerellales</taxon>
        <taxon>Glomerellaceae</taxon>
        <taxon>Colletotrichum</taxon>
        <taxon>Colletotrichum acutatum species complex</taxon>
    </lineage>
</organism>
<protein>
    <submittedName>
        <fullName evidence="1">Uncharacterized protein</fullName>
    </submittedName>
</protein>
<reference evidence="1 2" key="1">
    <citation type="submission" date="2016-10" db="EMBL/GenBank/DDBJ databases">
        <title>The genome sequence of Colletotrichum fioriniae PJ7.</title>
        <authorList>
            <person name="Baroncelli R."/>
        </authorList>
    </citation>
    <scope>NUCLEOTIDE SEQUENCE [LARGE SCALE GENOMIC DNA]</scope>
    <source>
        <strain evidence="1">Col 31</strain>
    </source>
</reference>
<evidence type="ECO:0000313" key="1">
    <source>
        <dbReference type="EMBL" id="KAK1462508.1"/>
    </source>
</evidence>
<dbReference type="Proteomes" id="UP001239795">
    <property type="component" value="Unassembled WGS sequence"/>
</dbReference>
<accession>A0AAI9USB7</accession>
<sequence>MASFEITLKNRSNNNQSFILLQDIQVTGNLGQNNVFSNVYQSSPNVNGMGARTEFFMKQQYYAIQGTSSNTGDGSIRVNVSDSVPAKLGPNGTTAAVTTVDGFPTWNRSQMAKPAQGQGSFDLLTDNTFKSPNPNQTYVGCGAPDPRTGEVIPVKTWLAQPGVNSQVIPRPRYFIALGHFRPGVIVDMRSLGRVLTVDFADAAIPSATFTLTNDGTYQPDGQVAANGVKWSFGDVDGA</sequence>
<dbReference type="EMBL" id="MLGG01000008">
    <property type="protein sequence ID" value="KAK1462508.1"/>
    <property type="molecule type" value="Genomic_DNA"/>
</dbReference>
<comment type="caution">
    <text evidence="1">The sequence shown here is derived from an EMBL/GenBank/DDBJ whole genome shotgun (WGS) entry which is preliminary data.</text>
</comment>
<evidence type="ECO:0000313" key="2">
    <source>
        <dbReference type="Proteomes" id="UP001239795"/>
    </source>
</evidence>